<dbReference type="Pfam" id="PF02424">
    <property type="entry name" value="ApbE"/>
    <property type="match status" value="1"/>
</dbReference>
<keyword evidence="12" id="KW-0812">Transmembrane</keyword>
<feature type="binding site" evidence="11">
    <location>
        <position position="308"/>
    </location>
    <ligand>
        <name>Mg(2+)</name>
        <dbReference type="ChEBI" id="CHEBI:18420"/>
    </ligand>
</feature>
<dbReference type="AlphaFoldDB" id="A0A1M7SIA2"/>
<proteinExistence type="inferred from homology"/>
<evidence type="ECO:0000256" key="12">
    <source>
        <dbReference type="SAM" id="Phobius"/>
    </source>
</evidence>
<organism evidence="13 14">
    <name type="scientific">Fervidobacterium gondwanense DSM 13020</name>
    <dbReference type="NCBI Taxonomy" id="1121883"/>
    <lineage>
        <taxon>Bacteria</taxon>
        <taxon>Thermotogati</taxon>
        <taxon>Thermotogota</taxon>
        <taxon>Thermotogae</taxon>
        <taxon>Thermotogales</taxon>
        <taxon>Fervidobacteriaceae</taxon>
        <taxon>Fervidobacterium</taxon>
    </lineage>
</organism>
<sequence>MQQPDPKEIMILNRIVVYSVIVIFLVVMAIYLLFFSGKTGQYNDYEDYIFGTYIKIKIASKVNTNTVAKAIFNEMKRLEQKYDPYNESSVLYKLNNSEDWVEVDDETLSIIDTSLKLARYTEGAFDPSIGRLIKLWGFDKFTQNQSTNQFKVPTATEIAEAASQSGYQKIAIDYLNKKIKTNGVWIDLGGLLKGYALKRAYQIAKEFDKNCHGFIEAGGQIMILGPKYNKANWVIGIRDPRGQPGENIAIVYMKEGSIATSGDYERFFIIDNVRYHHIIDPKTGYPANKAVSATIISEDPVIADAFSTAAFVLGKDNWLFTRTVFTKYGAEVMIVTPKKEQLRSDRFYIYEVADR</sequence>
<protein>
    <recommendedName>
        <fullName evidence="2 10">FAD:protein FMN transferase</fullName>
        <ecNumber evidence="1 10">2.7.1.180</ecNumber>
    </recommendedName>
    <alternativeName>
        <fullName evidence="8 10">Flavin transferase</fullName>
    </alternativeName>
</protein>
<evidence type="ECO:0000256" key="7">
    <source>
        <dbReference type="ARBA" id="ARBA00022842"/>
    </source>
</evidence>
<keyword evidence="6 10" id="KW-0274">FAD</keyword>
<evidence type="ECO:0000256" key="11">
    <source>
        <dbReference type="PIRSR" id="PIRSR006268-2"/>
    </source>
</evidence>
<evidence type="ECO:0000256" key="6">
    <source>
        <dbReference type="ARBA" id="ARBA00022827"/>
    </source>
</evidence>
<evidence type="ECO:0000313" key="14">
    <source>
        <dbReference type="Proteomes" id="UP000184207"/>
    </source>
</evidence>
<dbReference type="SUPFAM" id="SSF143631">
    <property type="entry name" value="ApbE-like"/>
    <property type="match status" value="1"/>
</dbReference>
<keyword evidence="7 10" id="KW-0460">Magnesium</keyword>
<keyword evidence="12" id="KW-0472">Membrane</keyword>
<gene>
    <name evidence="13" type="ORF">SAMN02745226_00896</name>
</gene>
<dbReference type="STRING" id="1121883.SAMN02745226_00896"/>
<dbReference type="InterPro" id="IPR003374">
    <property type="entry name" value="ApbE-like_sf"/>
</dbReference>
<evidence type="ECO:0000256" key="4">
    <source>
        <dbReference type="ARBA" id="ARBA00022679"/>
    </source>
</evidence>
<dbReference type="Gene3D" id="1.10.3980.10">
    <property type="entry name" value="ApbE-like superfamily"/>
    <property type="match status" value="1"/>
</dbReference>
<dbReference type="PANTHER" id="PTHR30040">
    <property type="entry name" value="THIAMINE BIOSYNTHESIS LIPOPROTEIN APBE"/>
    <property type="match status" value="1"/>
</dbReference>
<feature type="transmembrane region" description="Helical" evidence="12">
    <location>
        <begin position="12"/>
        <end position="34"/>
    </location>
</feature>
<dbReference type="PANTHER" id="PTHR30040:SF2">
    <property type="entry name" value="FAD:PROTEIN FMN TRANSFERASE"/>
    <property type="match status" value="1"/>
</dbReference>
<evidence type="ECO:0000256" key="5">
    <source>
        <dbReference type="ARBA" id="ARBA00022723"/>
    </source>
</evidence>
<dbReference type="PIRSF" id="PIRSF006268">
    <property type="entry name" value="ApbE"/>
    <property type="match status" value="1"/>
</dbReference>
<keyword evidence="13" id="KW-0449">Lipoprotein</keyword>
<feature type="binding site" evidence="11">
    <location>
        <position position="304"/>
    </location>
    <ligand>
        <name>Mg(2+)</name>
        <dbReference type="ChEBI" id="CHEBI:18420"/>
    </ligand>
</feature>
<keyword evidence="5 10" id="KW-0479">Metal-binding</keyword>
<evidence type="ECO:0000256" key="2">
    <source>
        <dbReference type="ARBA" id="ARBA00016337"/>
    </source>
</evidence>
<keyword evidence="14" id="KW-1185">Reference proteome</keyword>
<reference evidence="14" key="1">
    <citation type="submission" date="2016-12" db="EMBL/GenBank/DDBJ databases">
        <authorList>
            <person name="Varghese N."/>
            <person name="Submissions S."/>
        </authorList>
    </citation>
    <scope>NUCLEOTIDE SEQUENCE [LARGE SCALE GENOMIC DNA]</scope>
    <source>
        <strain evidence="14">DSM 13020</strain>
    </source>
</reference>
<dbReference type="EC" id="2.7.1.180" evidence="1 10"/>
<evidence type="ECO:0000256" key="8">
    <source>
        <dbReference type="ARBA" id="ARBA00031306"/>
    </source>
</evidence>
<keyword evidence="12" id="KW-1133">Transmembrane helix</keyword>
<dbReference type="GO" id="GO:0016740">
    <property type="term" value="F:transferase activity"/>
    <property type="evidence" value="ECO:0007669"/>
    <property type="project" value="UniProtKB-UniRule"/>
</dbReference>
<evidence type="ECO:0000256" key="1">
    <source>
        <dbReference type="ARBA" id="ARBA00011955"/>
    </source>
</evidence>
<keyword evidence="3 10" id="KW-0285">Flavoprotein</keyword>
<evidence type="ECO:0000256" key="9">
    <source>
        <dbReference type="ARBA" id="ARBA00048540"/>
    </source>
</evidence>
<comment type="similarity">
    <text evidence="10">Belongs to the ApbE family.</text>
</comment>
<evidence type="ECO:0000256" key="10">
    <source>
        <dbReference type="PIRNR" id="PIRNR006268"/>
    </source>
</evidence>
<name>A0A1M7SIA2_FERGO</name>
<comment type="cofactor">
    <cofactor evidence="11">
        <name>Mg(2+)</name>
        <dbReference type="ChEBI" id="CHEBI:18420"/>
    </cofactor>
    <cofactor evidence="11">
        <name>Mn(2+)</name>
        <dbReference type="ChEBI" id="CHEBI:29035"/>
    </cofactor>
    <text evidence="11">Magnesium. Can also use manganese.</text>
</comment>
<dbReference type="Gene3D" id="3.10.520.10">
    <property type="entry name" value="ApbE-like domains"/>
    <property type="match status" value="1"/>
</dbReference>
<evidence type="ECO:0000256" key="3">
    <source>
        <dbReference type="ARBA" id="ARBA00022630"/>
    </source>
</evidence>
<comment type="catalytic activity">
    <reaction evidence="9 10">
        <text>L-threonyl-[protein] + FAD = FMN-L-threonyl-[protein] + AMP + H(+)</text>
        <dbReference type="Rhea" id="RHEA:36847"/>
        <dbReference type="Rhea" id="RHEA-COMP:11060"/>
        <dbReference type="Rhea" id="RHEA-COMP:11061"/>
        <dbReference type="ChEBI" id="CHEBI:15378"/>
        <dbReference type="ChEBI" id="CHEBI:30013"/>
        <dbReference type="ChEBI" id="CHEBI:57692"/>
        <dbReference type="ChEBI" id="CHEBI:74257"/>
        <dbReference type="ChEBI" id="CHEBI:456215"/>
        <dbReference type="EC" id="2.7.1.180"/>
    </reaction>
</comment>
<keyword evidence="4 10" id="KW-0808">Transferase</keyword>
<feature type="binding site" evidence="11">
    <location>
        <position position="190"/>
    </location>
    <ligand>
        <name>Mg(2+)</name>
        <dbReference type="ChEBI" id="CHEBI:18420"/>
    </ligand>
</feature>
<dbReference type="Proteomes" id="UP000184207">
    <property type="component" value="Unassembled WGS sequence"/>
</dbReference>
<dbReference type="EMBL" id="FRDJ01000004">
    <property type="protein sequence ID" value="SHN58174.1"/>
    <property type="molecule type" value="Genomic_DNA"/>
</dbReference>
<dbReference type="InterPro" id="IPR024932">
    <property type="entry name" value="ApbE"/>
</dbReference>
<dbReference type="GO" id="GO:0046872">
    <property type="term" value="F:metal ion binding"/>
    <property type="evidence" value="ECO:0007669"/>
    <property type="project" value="UniProtKB-UniRule"/>
</dbReference>
<accession>A0A1M7SIA2</accession>
<evidence type="ECO:0000313" key="13">
    <source>
        <dbReference type="EMBL" id="SHN58174.1"/>
    </source>
</evidence>